<keyword evidence="2" id="KW-1185">Reference proteome</keyword>
<protein>
    <recommendedName>
        <fullName evidence="3">Response regulatory domain-containing protein</fullName>
    </recommendedName>
</protein>
<dbReference type="AlphaFoldDB" id="A0A370DAZ8"/>
<proteinExistence type="predicted"/>
<reference evidence="1 2" key="1">
    <citation type="journal article" date="2018" name="ISME J.">
        <title>Endosymbiont genomes yield clues of tubeworm success.</title>
        <authorList>
            <person name="Li Y."/>
            <person name="Liles M.R."/>
            <person name="Halanych K.M."/>
        </authorList>
    </citation>
    <scope>NUCLEOTIDE SEQUENCE [LARGE SCALE GENOMIC DNA]</scope>
    <source>
        <strain evidence="1">A1462</strain>
    </source>
</reference>
<organism evidence="1 2">
    <name type="scientific">endosymbiont of Escarpia spicata</name>
    <dbReference type="NCBI Taxonomy" id="2200908"/>
    <lineage>
        <taxon>Bacteria</taxon>
        <taxon>Pseudomonadati</taxon>
        <taxon>Pseudomonadota</taxon>
        <taxon>Gammaproteobacteria</taxon>
        <taxon>sulfur-oxidizing symbionts</taxon>
    </lineage>
</organism>
<accession>A0A370DAZ8</accession>
<comment type="caution">
    <text evidence="1">The sequence shown here is derived from an EMBL/GenBank/DDBJ whole genome shotgun (WGS) entry which is preliminary data.</text>
</comment>
<dbReference type="EMBL" id="QFXE01000021">
    <property type="protein sequence ID" value="RDH82068.1"/>
    <property type="molecule type" value="Genomic_DNA"/>
</dbReference>
<sequence>MSDTTLFSILESPTHPDFTALYRRLGIRQVEFRSMRKVMSELKRQQPDIVVAEFFYGYANNYAGINISNLDVFLFSLQKYAPETRVIVLVEKSEHEYVGKLYEIFPLHAVLVQPVKESRIELVLAGSKTFGEKM</sequence>
<evidence type="ECO:0000313" key="2">
    <source>
        <dbReference type="Proteomes" id="UP000254771"/>
    </source>
</evidence>
<dbReference type="Proteomes" id="UP000254771">
    <property type="component" value="Unassembled WGS sequence"/>
</dbReference>
<gene>
    <name evidence="1" type="ORF">DIZ78_16710</name>
</gene>
<evidence type="ECO:0008006" key="3">
    <source>
        <dbReference type="Google" id="ProtNLM"/>
    </source>
</evidence>
<name>A0A370DAZ8_9GAMM</name>
<evidence type="ECO:0000313" key="1">
    <source>
        <dbReference type="EMBL" id="RDH82068.1"/>
    </source>
</evidence>